<keyword evidence="9 10" id="KW-0807">Transducer</keyword>
<evidence type="ECO:0000256" key="10">
    <source>
        <dbReference type="RuleBase" id="RU351113"/>
    </source>
</evidence>
<feature type="transmembrane region" description="Helical" evidence="10">
    <location>
        <begin position="282"/>
        <end position="302"/>
    </location>
</feature>
<evidence type="ECO:0000256" key="5">
    <source>
        <dbReference type="ARBA" id="ARBA00022725"/>
    </source>
</evidence>
<comment type="caution">
    <text evidence="11">The sequence shown here is derived from an EMBL/GenBank/DDBJ whole genome shotgun (WGS) entry which is preliminary data.</text>
</comment>
<dbReference type="OrthoDB" id="8196465at2759"/>
<evidence type="ECO:0000256" key="7">
    <source>
        <dbReference type="ARBA" id="ARBA00023136"/>
    </source>
</evidence>
<dbReference type="EMBL" id="QDEB01114527">
    <property type="protein sequence ID" value="RZB40951.1"/>
    <property type="molecule type" value="Genomic_DNA"/>
</dbReference>
<keyword evidence="6 10" id="KW-1133">Transmembrane helix</keyword>
<evidence type="ECO:0000256" key="1">
    <source>
        <dbReference type="ARBA" id="ARBA00004651"/>
    </source>
</evidence>
<dbReference type="GO" id="GO:0004984">
    <property type="term" value="F:olfactory receptor activity"/>
    <property type="evidence" value="ECO:0007669"/>
    <property type="project" value="InterPro"/>
</dbReference>
<evidence type="ECO:0000313" key="12">
    <source>
        <dbReference type="Proteomes" id="UP000292052"/>
    </source>
</evidence>
<dbReference type="GO" id="GO:0005549">
    <property type="term" value="F:odorant binding"/>
    <property type="evidence" value="ECO:0007669"/>
    <property type="project" value="InterPro"/>
</dbReference>
<dbReference type="PANTHER" id="PTHR21137">
    <property type="entry name" value="ODORANT RECEPTOR"/>
    <property type="match status" value="1"/>
</dbReference>
<feature type="transmembrane region" description="Helical" evidence="10">
    <location>
        <begin position="178"/>
        <end position="199"/>
    </location>
</feature>
<sequence>MEKFNWRITFRINIFLLRILGLWPRGSETYGRNLYTLYATFAATFLMNCPVFLQIVNVFIVFPNLEKLSAAIFITIIEFLSIIKVFYFVRNMRMFKKFLIILNNDRFQPKTLKQKNFLQSNLNYFWKITYCGLWISSNIVLFLWSIIPILNNSEERRLPVSVWYPFDPIIDPFYQITYLYQILSIYFVALVTLNIDALITALMMCIGVQCDILCDDLRNLNSTDFNKKLVDCIKHHKEILNFADHCNRFCNIIVMGQFFANGGSIAITLFRLILVEPFNSEFYSLLFYVGAASFELFLYCWFGNEVEVKSSKILYAAFESNWTEAPLATKKNMIILTMKSRKPIKMSSFNVFYLSLDTYVQVLRASWSYFALLNKINVPK</sequence>
<dbReference type="GO" id="GO:0007165">
    <property type="term" value="P:signal transduction"/>
    <property type="evidence" value="ECO:0007669"/>
    <property type="project" value="UniProtKB-KW"/>
</dbReference>
<feature type="transmembrane region" description="Helical" evidence="10">
    <location>
        <begin position="68"/>
        <end position="89"/>
    </location>
</feature>
<keyword evidence="8 10" id="KW-0675">Receptor</keyword>
<comment type="caution">
    <text evidence="10">Lacks conserved residue(s) required for the propagation of feature annotation.</text>
</comment>
<protein>
    <recommendedName>
        <fullName evidence="10">Odorant receptor</fullName>
    </recommendedName>
</protein>
<evidence type="ECO:0000256" key="4">
    <source>
        <dbReference type="ARBA" id="ARBA00022692"/>
    </source>
</evidence>
<evidence type="ECO:0000256" key="3">
    <source>
        <dbReference type="ARBA" id="ARBA00022606"/>
    </source>
</evidence>
<dbReference type="Pfam" id="PF02949">
    <property type="entry name" value="7tm_6"/>
    <property type="match status" value="1"/>
</dbReference>
<evidence type="ECO:0000256" key="8">
    <source>
        <dbReference type="ARBA" id="ARBA00023170"/>
    </source>
</evidence>
<keyword evidence="4 10" id="KW-0812">Transmembrane</keyword>
<evidence type="ECO:0000256" key="6">
    <source>
        <dbReference type="ARBA" id="ARBA00022989"/>
    </source>
</evidence>
<gene>
    <name evidence="11" type="ORF">BDFB_007657</name>
</gene>
<name>A0A482VCV9_ASBVE</name>
<feature type="transmembrane region" description="Helical" evidence="10">
    <location>
        <begin position="35"/>
        <end position="62"/>
    </location>
</feature>
<evidence type="ECO:0000256" key="9">
    <source>
        <dbReference type="ARBA" id="ARBA00023224"/>
    </source>
</evidence>
<evidence type="ECO:0000256" key="2">
    <source>
        <dbReference type="ARBA" id="ARBA00022475"/>
    </source>
</evidence>
<feature type="transmembrane region" description="Helical" evidence="10">
    <location>
        <begin position="249"/>
        <end position="270"/>
    </location>
</feature>
<feature type="transmembrane region" description="Helical" evidence="10">
    <location>
        <begin position="124"/>
        <end position="147"/>
    </location>
</feature>
<accession>A0A482VCV9</accession>
<keyword evidence="2" id="KW-1003">Cell membrane</keyword>
<dbReference type="PANTHER" id="PTHR21137:SF35">
    <property type="entry name" value="ODORANT RECEPTOR 19A-RELATED"/>
    <property type="match status" value="1"/>
</dbReference>
<dbReference type="Proteomes" id="UP000292052">
    <property type="component" value="Unassembled WGS sequence"/>
</dbReference>
<reference evidence="11 12" key="1">
    <citation type="submission" date="2017-03" db="EMBL/GenBank/DDBJ databases">
        <title>Genome of the blue death feigning beetle - Asbolus verrucosus.</title>
        <authorList>
            <person name="Rider S.D."/>
        </authorList>
    </citation>
    <scope>NUCLEOTIDE SEQUENCE [LARGE SCALE GENOMIC DNA]</scope>
    <source>
        <strain evidence="11">Butters</strain>
        <tissue evidence="11">Head and leg muscle</tissue>
    </source>
</reference>
<keyword evidence="12" id="KW-1185">Reference proteome</keyword>
<comment type="similarity">
    <text evidence="10">Belongs to the insect chemoreceptor superfamily. Heteromeric odorant receptor channel (TC 1.A.69) family.</text>
</comment>
<keyword evidence="5 10" id="KW-0552">Olfaction</keyword>
<comment type="subcellular location">
    <subcellularLocation>
        <location evidence="1 10">Cell membrane</location>
        <topology evidence="1 10">Multi-pass membrane protein</topology>
    </subcellularLocation>
</comment>
<organism evidence="11 12">
    <name type="scientific">Asbolus verrucosus</name>
    <name type="common">Desert ironclad beetle</name>
    <dbReference type="NCBI Taxonomy" id="1661398"/>
    <lineage>
        <taxon>Eukaryota</taxon>
        <taxon>Metazoa</taxon>
        <taxon>Ecdysozoa</taxon>
        <taxon>Arthropoda</taxon>
        <taxon>Hexapoda</taxon>
        <taxon>Insecta</taxon>
        <taxon>Pterygota</taxon>
        <taxon>Neoptera</taxon>
        <taxon>Endopterygota</taxon>
        <taxon>Coleoptera</taxon>
        <taxon>Polyphaga</taxon>
        <taxon>Cucujiformia</taxon>
        <taxon>Tenebrionidae</taxon>
        <taxon>Pimeliinae</taxon>
        <taxon>Asbolus</taxon>
    </lineage>
</organism>
<dbReference type="InterPro" id="IPR004117">
    <property type="entry name" value="7tm6_olfct_rcpt"/>
</dbReference>
<keyword evidence="3 10" id="KW-0716">Sensory transduction</keyword>
<proteinExistence type="inferred from homology"/>
<evidence type="ECO:0000313" key="11">
    <source>
        <dbReference type="EMBL" id="RZB40951.1"/>
    </source>
</evidence>
<keyword evidence="7 10" id="KW-0472">Membrane</keyword>
<dbReference type="AlphaFoldDB" id="A0A482VCV9"/>
<dbReference type="GO" id="GO:0005886">
    <property type="term" value="C:plasma membrane"/>
    <property type="evidence" value="ECO:0007669"/>
    <property type="project" value="UniProtKB-SubCell"/>
</dbReference>